<proteinExistence type="predicted"/>
<feature type="compositionally biased region" description="Polar residues" evidence="1">
    <location>
        <begin position="60"/>
        <end position="77"/>
    </location>
</feature>
<protein>
    <submittedName>
        <fullName evidence="2">Uncharacterized protein</fullName>
    </submittedName>
</protein>
<accession>A0A1E5UUM1</accession>
<name>A0A1E5UUM1_9POAL</name>
<organism evidence="2 3">
    <name type="scientific">Dichanthelium oligosanthes</name>
    <dbReference type="NCBI Taxonomy" id="888268"/>
    <lineage>
        <taxon>Eukaryota</taxon>
        <taxon>Viridiplantae</taxon>
        <taxon>Streptophyta</taxon>
        <taxon>Embryophyta</taxon>
        <taxon>Tracheophyta</taxon>
        <taxon>Spermatophyta</taxon>
        <taxon>Magnoliopsida</taxon>
        <taxon>Liliopsida</taxon>
        <taxon>Poales</taxon>
        <taxon>Poaceae</taxon>
        <taxon>PACMAD clade</taxon>
        <taxon>Panicoideae</taxon>
        <taxon>Panicodae</taxon>
        <taxon>Paniceae</taxon>
        <taxon>Dichantheliinae</taxon>
        <taxon>Dichanthelium</taxon>
    </lineage>
</organism>
<dbReference type="EMBL" id="LWDX02062625">
    <property type="protein sequence ID" value="OEL16567.1"/>
    <property type="molecule type" value="Genomic_DNA"/>
</dbReference>
<feature type="compositionally biased region" description="Acidic residues" evidence="1">
    <location>
        <begin position="143"/>
        <end position="154"/>
    </location>
</feature>
<feature type="region of interest" description="Disordered" evidence="1">
    <location>
        <begin position="50"/>
        <end position="154"/>
    </location>
</feature>
<dbReference type="AlphaFoldDB" id="A0A1E5UUM1"/>
<dbReference type="Proteomes" id="UP000095767">
    <property type="component" value="Unassembled WGS sequence"/>
</dbReference>
<gene>
    <name evidence="2" type="ORF">BAE44_0022422</name>
</gene>
<reference evidence="2 3" key="1">
    <citation type="submission" date="2016-09" db="EMBL/GenBank/DDBJ databases">
        <title>The draft genome of Dichanthelium oligosanthes: A C3 panicoid grass species.</title>
        <authorList>
            <person name="Studer A.J."/>
            <person name="Schnable J.C."/>
            <person name="Brutnell T.P."/>
        </authorList>
    </citation>
    <scope>NUCLEOTIDE SEQUENCE [LARGE SCALE GENOMIC DNA]</scope>
    <source>
        <strain evidence="3">cv. Kellogg 1175</strain>
        <tissue evidence="2">Leaf</tissue>
    </source>
</reference>
<evidence type="ECO:0000256" key="1">
    <source>
        <dbReference type="SAM" id="MobiDB-lite"/>
    </source>
</evidence>
<evidence type="ECO:0000313" key="3">
    <source>
        <dbReference type="Proteomes" id="UP000095767"/>
    </source>
</evidence>
<sequence length="154" mass="16339">MSHACAPVSPGQAVILPKPASVHGRAASPMYMCYPGVTWQQSRAEAWYLSAPRPADPTARNRTSPTQPRERQPSTARGATLCKSASSPPHPIIHPSASNRSTSPWLRPPTPCARRRHRPSTSGTLGSGLLRAPIGHGSHDTDAAPEIEGDSDPS</sequence>
<evidence type="ECO:0000313" key="2">
    <source>
        <dbReference type="EMBL" id="OEL16567.1"/>
    </source>
</evidence>
<keyword evidence="3" id="KW-1185">Reference proteome</keyword>
<comment type="caution">
    <text evidence="2">The sequence shown here is derived from an EMBL/GenBank/DDBJ whole genome shotgun (WGS) entry which is preliminary data.</text>
</comment>